<keyword evidence="3" id="KW-1185">Reference proteome</keyword>
<dbReference type="OrthoDB" id="2643438at2"/>
<dbReference type="AlphaFoldDB" id="A0A5S4HKA9"/>
<dbReference type="InterPro" id="IPR011051">
    <property type="entry name" value="RmlC_Cupin_sf"/>
</dbReference>
<dbReference type="SUPFAM" id="SSF51182">
    <property type="entry name" value="RmlC-like cupins"/>
    <property type="match status" value="1"/>
</dbReference>
<evidence type="ECO:0000313" key="3">
    <source>
        <dbReference type="Proteomes" id="UP000305238"/>
    </source>
</evidence>
<name>A0A5S4HKA9_9ACTN</name>
<comment type="caution">
    <text evidence="2">The sequence shown here is derived from an EMBL/GenBank/DDBJ whole genome shotgun (WGS) entry which is preliminary data.</text>
</comment>
<dbReference type="CDD" id="cd20292">
    <property type="entry name" value="cupin_QdtA-like"/>
    <property type="match status" value="1"/>
</dbReference>
<protein>
    <submittedName>
        <fullName evidence="2">WxcM-like domain-containing protein</fullName>
    </submittedName>
</protein>
<dbReference type="RefSeq" id="WP_138634200.1">
    <property type="nucleotide sequence ID" value="NZ_JASWDG010000043.1"/>
</dbReference>
<dbReference type="EMBL" id="VCKZ01000014">
    <property type="protein sequence ID" value="TMR41750.1"/>
    <property type="molecule type" value="Genomic_DNA"/>
</dbReference>
<dbReference type="Proteomes" id="UP000305238">
    <property type="component" value="Unassembled WGS sequence"/>
</dbReference>
<dbReference type="Pfam" id="PF05523">
    <property type="entry name" value="FdtA"/>
    <property type="match status" value="1"/>
</dbReference>
<sequence>MQQAGAGETVVGRVAPCRIVKVPDFVDDRGGLASVEAGETIGFAIERVYYLYGMPTGTVRGAHAHRELEQLLLALHGEFDITVDDGRRRTRFHLDDPTRGLYIGPMIWRNLENFSPGAVGLVLASSHYDEADYYRRYDEFLRDAERLG</sequence>
<dbReference type="Gene3D" id="2.60.120.10">
    <property type="entry name" value="Jelly Rolls"/>
    <property type="match status" value="1"/>
</dbReference>
<feature type="domain" description="Sugar 3,4-ketoisomerase QdtA cupin" evidence="1">
    <location>
        <begin position="17"/>
        <end position="142"/>
    </location>
</feature>
<reference evidence="2 3" key="1">
    <citation type="submission" date="2019-05" db="EMBL/GenBank/DDBJ databases">
        <title>Draft genome sequence of Actinomadura geliboluensis A8036.</title>
        <authorList>
            <person name="Saricaoglu S."/>
            <person name="Isik K."/>
        </authorList>
    </citation>
    <scope>NUCLEOTIDE SEQUENCE [LARGE SCALE GENOMIC DNA]</scope>
    <source>
        <strain evidence="2 3">A8036</strain>
    </source>
</reference>
<dbReference type="InterPro" id="IPR014710">
    <property type="entry name" value="RmlC-like_jellyroll"/>
</dbReference>
<accession>A0A5S4HKA9</accession>
<organism evidence="2 3">
    <name type="scientific">Actinomadura geliboluensis</name>
    <dbReference type="NCBI Taxonomy" id="882440"/>
    <lineage>
        <taxon>Bacteria</taxon>
        <taxon>Bacillati</taxon>
        <taxon>Actinomycetota</taxon>
        <taxon>Actinomycetes</taxon>
        <taxon>Streptosporangiales</taxon>
        <taxon>Thermomonosporaceae</taxon>
        <taxon>Actinomadura</taxon>
    </lineage>
</organism>
<gene>
    <name evidence="2" type="ORF">ETD96_03985</name>
</gene>
<dbReference type="InterPro" id="IPR008894">
    <property type="entry name" value="QdtA_cupin_dom"/>
</dbReference>
<proteinExistence type="predicted"/>
<evidence type="ECO:0000313" key="2">
    <source>
        <dbReference type="EMBL" id="TMR41750.1"/>
    </source>
</evidence>
<evidence type="ECO:0000259" key="1">
    <source>
        <dbReference type="Pfam" id="PF05523"/>
    </source>
</evidence>